<dbReference type="EMBL" id="JBEPCU010000340">
    <property type="protein sequence ID" value="MER6979242.1"/>
    <property type="molecule type" value="Genomic_DNA"/>
</dbReference>
<evidence type="ECO:0000313" key="1">
    <source>
        <dbReference type="EMBL" id="MER6979242.1"/>
    </source>
</evidence>
<organism evidence="1 2">
    <name type="scientific">Streptomyces carpinensis</name>
    <dbReference type="NCBI Taxonomy" id="66369"/>
    <lineage>
        <taxon>Bacteria</taxon>
        <taxon>Bacillati</taxon>
        <taxon>Actinomycetota</taxon>
        <taxon>Actinomycetes</taxon>
        <taxon>Kitasatosporales</taxon>
        <taxon>Streptomycetaceae</taxon>
        <taxon>Streptomyces</taxon>
    </lineage>
</organism>
<keyword evidence="2" id="KW-1185">Reference proteome</keyword>
<sequence>MCHRRADQRGDYDEAFLDWINWYYLPTAELTKVLTASRGSV</sequence>
<proteinExistence type="predicted"/>
<name>A0ABV1W4X3_9ACTN</name>
<dbReference type="Proteomes" id="UP001458415">
    <property type="component" value="Unassembled WGS sequence"/>
</dbReference>
<accession>A0ABV1W4X3</accession>
<protein>
    <submittedName>
        <fullName evidence="1">Uncharacterized protein</fullName>
    </submittedName>
</protein>
<reference evidence="1 2" key="1">
    <citation type="submission" date="2024-06" db="EMBL/GenBank/DDBJ databases">
        <title>The Natural Products Discovery Center: Release of the First 8490 Sequenced Strains for Exploring Actinobacteria Biosynthetic Diversity.</title>
        <authorList>
            <person name="Kalkreuter E."/>
            <person name="Kautsar S.A."/>
            <person name="Yang D."/>
            <person name="Bader C.D."/>
            <person name="Teijaro C.N."/>
            <person name="Fluegel L."/>
            <person name="Davis C.M."/>
            <person name="Simpson J.R."/>
            <person name="Lauterbach L."/>
            <person name="Steele A.D."/>
            <person name="Gui C."/>
            <person name="Meng S."/>
            <person name="Li G."/>
            <person name="Viehrig K."/>
            <person name="Ye F."/>
            <person name="Su P."/>
            <person name="Kiefer A.F."/>
            <person name="Nichols A."/>
            <person name="Cepeda A.J."/>
            <person name="Yan W."/>
            <person name="Fan B."/>
            <person name="Jiang Y."/>
            <person name="Adhikari A."/>
            <person name="Zheng C.-J."/>
            <person name="Schuster L."/>
            <person name="Cowan T.M."/>
            <person name="Smanski M.J."/>
            <person name="Chevrette M.G."/>
            <person name="De Carvalho L.P.S."/>
            <person name="Shen B."/>
        </authorList>
    </citation>
    <scope>NUCLEOTIDE SEQUENCE [LARGE SCALE GENOMIC DNA]</scope>
    <source>
        <strain evidence="1 2">NPDC000634</strain>
    </source>
</reference>
<evidence type="ECO:0000313" key="2">
    <source>
        <dbReference type="Proteomes" id="UP001458415"/>
    </source>
</evidence>
<dbReference type="RefSeq" id="WP_279634699.1">
    <property type="nucleotide sequence ID" value="NZ_MUBM01000173.1"/>
</dbReference>
<gene>
    <name evidence="1" type="ORF">ABT317_20180</name>
</gene>
<comment type="caution">
    <text evidence="1">The sequence shown here is derived from an EMBL/GenBank/DDBJ whole genome shotgun (WGS) entry which is preliminary data.</text>
</comment>